<accession>A0ACC2SQW1</accession>
<dbReference type="EMBL" id="QTSX02004427">
    <property type="protein sequence ID" value="KAJ9064725.1"/>
    <property type="molecule type" value="Genomic_DNA"/>
</dbReference>
<dbReference type="Proteomes" id="UP001165960">
    <property type="component" value="Unassembled WGS sequence"/>
</dbReference>
<evidence type="ECO:0000313" key="2">
    <source>
        <dbReference type="Proteomes" id="UP001165960"/>
    </source>
</evidence>
<evidence type="ECO:0000313" key="1">
    <source>
        <dbReference type="EMBL" id="KAJ9064725.1"/>
    </source>
</evidence>
<organism evidence="1 2">
    <name type="scientific">Entomophthora muscae</name>
    <dbReference type="NCBI Taxonomy" id="34485"/>
    <lineage>
        <taxon>Eukaryota</taxon>
        <taxon>Fungi</taxon>
        <taxon>Fungi incertae sedis</taxon>
        <taxon>Zoopagomycota</taxon>
        <taxon>Entomophthoromycotina</taxon>
        <taxon>Entomophthoromycetes</taxon>
        <taxon>Entomophthorales</taxon>
        <taxon>Entomophthoraceae</taxon>
        <taxon>Entomophthora</taxon>
    </lineage>
</organism>
<name>A0ACC2SQW1_9FUNG</name>
<comment type="caution">
    <text evidence="1">The sequence shown here is derived from an EMBL/GenBank/DDBJ whole genome shotgun (WGS) entry which is preliminary data.</text>
</comment>
<keyword evidence="2" id="KW-1185">Reference proteome</keyword>
<sequence>MSETSQARLDQRSDAVKYGGFYLVTAHPPTSISYSVTACFTAPGETNLIIAQSTKIIIQDLTPTGVVPRLRLDVFGRVAAMIAFRPEGAAASLLFVLTDKRQFFILSYDAARNAVVTRSCGDFSVDFGTSLDRGLIVRLDPSHRAIFLFLNQGTVKILPLVRREELRSLQARPKPFCLSKPIPAPIASRDFEVGDILDPRDCLFDLLQVVDVAVLANGVPSHREMLLAVLYANNVMHRGLAFYRYDAQFKVLQRLQQYDVQQMDPTAYSLLALQGGAVVALAKERAILAKITSSKRPTLLHVGLPSLINVVCYSTLDPLRSFLLAGPQGTLQLLSAVSSPNEELPILHLVTLGTTVLASSLCYLDNHFVYIGSHYNNSQMVRLLLNSPPSIEVIEQYDSISPVLDLTGADFSTQGPGQVVTCSGNQETGSLHVLRSGAGYQELANLEISGIVGLWALPSALVTSFLQQTRILSFGEAGALEERVIPGFCHDLPTLAIASGDGWIVQVTRAGVFLVDPNVGLTDQWLAPTGCPVVAASVSHSHVAVGLPGGKLLLLQIASRQLSQIASTQLLHDIACLDISPIGTCHFCCVGLWTSYEVQVLSLPSLLTLAKQELPGEVVPLSLLQVEIGGVPRLFASMADGRVLFFKLDISNGQLLYPGSLAPGTCPTTLVPYVRDGQQFVLTAADRSSIIYPYRDTLVYAYINGRGPAGQACLLQGGEYDGTMAFADHLGGVSIGQVAQVQRLHVRSIPLDESPRRLVPMPSTSTLGVITCTVTLAGNEVASLRLFSTPEIEELANHSFQNNESVLSLACVSLPDYPDMYAVGTGLMEPDLDICQQGYVYLFQVTPNRKGLDFVARKDVRGAVHSVKSTGGQLVASVNGKVVLLALAPQRELRELSSSYGRIHVVDMDVMGECILVGDLMRSCQILHIKGEKLVEVARDADMRWVTAVHIFDKSTFIMADSKSNLVVFRQRERDHDMCHQLEVIGQYHLGDQVNRIASGSLVIPPGITSSMCQHSGQLLSSAAGQTTTHDKDGSFILEDIPFKPAVLGTVSGAIQLINPLPPRTFHLLLQLERNILHYIGGIGNVKHRVFRSFQDEKRTLEPKGFVDGDVIELFLKLEPQAQIEIIRGCSNQDRHIEFPPLLDVSGMAGASYHGLSHPPAKGESRSTEARGFPPREKFREETGREAYDDDNRLETHQPHPIPISHVSLIHLLNDISRLH</sequence>
<protein>
    <submittedName>
        <fullName evidence="1">DNA damage-binding protein 1a</fullName>
    </submittedName>
</protein>
<gene>
    <name evidence="1" type="primary">DDB1A</name>
    <name evidence="1" type="ORF">DSO57_1027422</name>
</gene>
<reference evidence="1" key="1">
    <citation type="submission" date="2022-04" db="EMBL/GenBank/DDBJ databases">
        <title>Genome of the entomopathogenic fungus Entomophthora muscae.</title>
        <authorList>
            <person name="Elya C."/>
            <person name="Lovett B.R."/>
            <person name="Lee E."/>
            <person name="Macias A.M."/>
            <person name="Hajek A.E."/>
            <person name="De Bivort B.L."/>
            <person name="Kasson M.T."/>
            <person name="De Fine Licht H.H."/>
            <person name="Stajich J.E."/>
        </authorList>
    </citation>
    <scope>NUCLEOTIDE SEQUENCE</scope>
    <source>
        <strain evidence="1">Berkeley</strain>
    </source>
</reference>
<proteinExistence type="predicted"/>